<dbReference type="Proteomes" id="UP001165960">
    <property type="component" value="Unassembled WGS sequence"/>
</dbReference>
<keyword evidence="2" id="KW-1185">Reference proteome</keyword>
<proteinExistence type="predicted"/>
<name>A0ACC2U759_9FUNG</name>
<accession>A0ACC2U759</accession>
<comment type="caution">
    <text evidence="1">The sequence shown here is derived from an EMBL/GenBank/DDBJ whole genome shotgun (WGS) entry which is preliminary data.</text>
</comment>
<organism evidence="1 2">
    <name type="scientific">Entomophthora muscae</name>
    <dbReference type="NCBI Taxonomy" id="34485"/>
    <lineage>
        <taxon>Eukaryota</taxon>
        <taxon>Fungi</taxon>
        <taxon>Fungi incertae sedis</taxon>
        <taxon>Zoopagomycota</taxon>
        <taxon>Entomophthoromycotina</taxon>
        <taxon>Entomophthoromycetes</taxon>
        <taxon>Entomophthorales</taxon>
        <taxon>Entomophthoraceae</taxon>
        <taxon>Entomophthora</taxon>
    </lineage>
</organism>
<gene>
    <name evidence="1" type="ORF">DSO57_1003351</name>
</gene>
<sequence>MTYSFQIEYTPGKKNIVHDVISSREDLDNPDTSYHAHNIQQVLEPSQFLNLIATTSLYTGLDKKIQEKQLLNPPTSTSNLKIRNNIWFHDNSLFVPQGPLRNWIIQAFHDTPLSGHGGITKILKRIS</sequence>
<protein>
    <submittedName>
        <fullName evidence="1">Uncharacterized protein</fullName>
    </submittedName>
</protein>
<evidence type="ECO:0000313" key="1">
    <source>
        <dbReference type="EMBL" id="KAJ9082581.1"/>
    </source>
</evidence>
<evidence type="ECO:0000313" key="2">
    <source>
        <dbReference type="Proteomes" id="UP001165960"/>
    </source>
</evidence>
<dbReference type="EMBL" id="QTSX02001428">
    <property type="protein sequence ID" value="KAJ9082581.1"/>
    <property type="molecule type" value="Genomic_DNA"/>
</dbReference>
<reference evidence="1" key="1">
    <citation type="submission" date="2022-04" db="EMBL/GenBank/DDBJ databases">
        <title>Genome of the entomopathogenic fungus Entomophthora muscae.</title>
        <authorList>
            <person name="Elya C."/>
            <person name="Lovett B.R."/>
            <person name="Lee E."/>
            <person name="Macias A.M."/>
            <person name="Hajek A.E."/>
            <person name="De Bivort B.L."/>
            <person name="Kasson M.T."/>
            <person name="De Fine Licht H.H."/>
            <person name="Stajich J.E."/>
        </authorList>
    </citation>
    <scope>NUCLEOTIDE SEQUENCE</scope>
    <source>
        <strain evidence="1">Berkeley</strain>
    </source>
</reference>